<evidence type="ECO:0000259" key="2">
    <source>
        <dbReference type="Pfam" id="PF12584"/>
    </source>
</evidence>
<sequence length="213" mass="24013">MTIRSDYQDNQNMVNKEQSSYCRRIRKDLEVFCGIDLLRFNLIILITMVTIISLKTCDITIYKTLYILDAEVEPAKGNEFCRVGIVCHLHLSMKNVGPTVQTNNNVKSVMYEVLAEQSVWAVCGRTAGVVCFDAEEQPQTVVLDVMPLTSGHLQLPLVRISKYIPGVREFRSSSRIPLLATLRSVKRALPRLLPHPVPQPPSLAIFYPLISVV</sequence>
<feature type="domain" description="TRAPPC10/Trs130 C-terminal" evidence="2">
    <location>
        <begin position="61"/>
        <end position="166"/>
    </location>
</feature>
<dbReference type="InterPro" id="IPR022233">
    <property type="entry name" value="TRAPPC10/Trs130_C"/>
</dbReference>
<dbReference type="GO" id="GO:0005829">
    <property type="term" value="C:cytosol"/>
    <property type="evidence" value="ECO:0007669"/>
    <property type="project" value="GOC"/>
</dbReference>
<dbReference type="Proteomes" id="UP001162162">
    <property type="component" value="Unassembled WGS sequence"/>
</dbReference>
<comment type="caution">
    <text evidence="3">The sequence shown here is derived from an EMBL/GenBank/DDBJ whole genome shotgun (WGS) entry which is preliminary data.</text>
</comment>
<keyword evidence="1" id="KW-1133">Transmembrane helix</keyword>
<dbReference type="PANTHER" id="PTHR13251:SF3">
    <property type="entry name" value="TRAFFICKING PROTEIN PARTICLE COMPLEX SUBUNIT 10"/>
    <property type="match status" value="1"/>
</dbReference>
<keyword evidence="4" id="KW-1185">Reference proteome</keyword>
<dbReference type="Pfam" id="PF12584">
    <property type="entry name" value="TRAPPC10"/>
    <property type="match status" value="1"/>
</dbReference>
<protein>
    <recommendedName>
        <fullName evidence="2">TRAPPC10/Trs130 C-terminal domain-containing protein</fullName>
    </recommendedName>
</protein>
<gene>
    <name evidence="3" type="ORF">NQ318_000938</name>
</gene>
<dbReference type="AlphaFoldDB" id="A0AAV8ZDT0"/>
<dbReference type="GO" id="GO:0034498">
    <property type="term" value="P:early endosome to Golgi transport"/>
    <property type="evidence" value="ECO:0007669"/>
    <property type="project" value="TreeGrafter"/>
</dbReference>
<dbReference type="GO" id="GO:1990071">
    <property type="term" value="C:TRAPPII protein complex"/>
    <property type="evidence" value="ECO:0007669"/>
    <property type="project" value="InterPro"/>
</dbReference>
<name>A0AAV8ZDT0_9CUCU</name>
<keyword evidence="1" id="KW-0812">Transmembrane</keyword>
<organism evidence="3 4">
    <name type="scientific">Aromia moschata</name>
    <dbReference type="NCBI Taxonomy" id="1265417"/>
    <lineage>
        <taxon>Eukaryota</taxon>
        <taxon>Metazoa</taxon>
        <taxon>Ecdysozoa</taxon>
        <taxon>Arthropoda</taxon>
        <taxon>Hexapoda</taxon>
        <taxon>Insecta</taxon>
        <taxon>Pterygota</taxon>
        <taxon>Neoptera</taxon>
        <taxon>Endopterygota</taxon>
        <taxon>Coleoptera</taxon>
        <taxon>Polyphaga</taxon>
        <taxon>Cucujiformia</taxon>
        <taxon>Chrysomeloidea</taxon>
        <taxon>Cerambycidae</taxon>
        <taxon>Cerambycinae</taxon>
        <taxon>Callichromatini</taxon>
        <taxon>Aromia</taxon>
    </lineage>
</organism>
<proteinExistence type="predicted"/>
<dbReference type="PANTHER" id="PTHR13251">
    <property type="entry name" value="EPILEPSY HOLOPROSENCEPHALY CANDIDATE 1/TMEM1"/>
    <property type="match status" value="1"/>
</dbReference>
<keyword evidence="1" id="KW-0472">Membrane</keyword>
<evidence type="ECO:0000313" key="4">
    <source>
        <dbReference type="Proteomes" id="UP001162162"/>
    </source>
</evidence>
<dbReference type="EMBL" id="JAPWTK010000002">
    <property type="protein sequence ID" value="KAJ8962546.1"/>
    <property type="molecule type" value="Genomic_DNA"/>
</dbReference>
<dbReference type="GO" id="GO:0006891">
    <property type="term" value="P:intra-Golgi vesicle-mediated transport"/>
    <property type="evidence" value="ECO:0007669"/>
    <property type="project" value="TreeGrafter"/>
</dbReference>
<evidence type="ECO:0000256" key="1">
    <source>
        <dbReference type="SAM" id="Phobius"/>
    </source>
</evidence>
<dbReference type="InterPro" id="IPR045126">
    <property type="entry name" value="TRAPPC10/Trs130"/>
</dbReference>
<evidence type="ECO:0000313" key="3">
    <source>
        <dbReference type="EMBL" id="KAJ8962546.1"/>
    </source>
</evidence>
<reference evidence="3" key="1">
    <citation type="journal article" date="2023" name="Insect Mol. Biol.">
        <title>Genome sequencing provides insights into the evolution of gene families encoding plant cell wall-degrading enzymes in longhorned beetles.</title>
        <authorList>
            <person name="Shin N.R."/>
            <person name="Okamura Y."/>
            <person name="Kirsch R."/>
            <person name="Pauchet Y."/>
        </authorList>
    </citation>
    <scope>NUCLEOTIDE SEQUENCE</scope>
    <source>
        <strain evidence="3">AMC_N1</strain>
    </source>
</reference>
<feature type="transmembrane region" description="Helical" evidence="1">
    <location>
        <begin position="31"/>
        <end position="54"/>
    </location>
</feature>
<accession>A0AAV8ZDT0</accession>